<evidence type="ECO:0000313" key="1">
    <source>
        <dbReference type="EMBL" id="GEQ22000.1"/>
    </source>
</evidence>
<organism evidence="1 2">
    <name type="scientific">Clostridium butyricum</name>
    <dbReference type="NCBI Taxonomy" id="1492"/>
    <lineage>
        <taxon>Bacteria</taxon>
        <taxon>Bacillati</taxon>
        <taxon>Bacillota</taxon>
        <taxon>Clostridia</taxon>
        <taxon>Eubacteriales</taxon>
        <taxon>Clostridiaceae</taxon>
        <taxon>Clostridium</taxon>
    </lineage>
</organism>
<dbReference type="Gene3D" id="3.20.20.140">
    <property type="entry name" value="Metal-dependent hydrolases"/>
    <property type="match status" value="1"/>
</dbReference>
<protein>
    <submittedName>
        <fullName evidence="1">Peptidase</fullName>
    </submittedName>
</protein>
<dbReference type="PANTHER" id="PTHR10443">
    <property type="entry name" value="MICROSOMAL DIPEPTIDASE"/>
    <property type="match status" value="1"/>
</dbReference>
<sequence length="313" mass="35620">MKFIDLHCDTAGRMFYEKLNLNENICKVDLKKLKKGNCLGQVFAIFVDQKLNFNPYDEFQKIYDNFIKEIKLNSDYITVVRNIDELNKAENENKIGAFLSIEEGEVIRGSIKKLHEVYDKGIRIITITWNYKNKLGYPNFQFKYKNKGLTEKGKNIVCECESLGILPDASHLSDKGFYDLIEICSKPFIASHSNARALTNHPRNLTDDMIKALSNKGGVMGLNFCLDFLENSTNTIASLEAIGAHAEHIKNVGGIDVLCIGSDFDGILNEVEIEDSSNFNKLCYTLEKCGFTESEIEKVFYNNVKRVFKETLK</sequence>
<reference evidence="1 2" key="1">
    <citation type="submission" date="2019-07" db="EMBL/GenBank/DDBJ databases">
        <title>Whole genome shotgun sequence of Clostridium butyricum NBRC 3858.</title>
        <authorList>
            <person name="Hosoyama A."/>
            <person name="Uohara A."/>
            <person name="Ohji S."/>
            <person name="Ichikawa N."/>
        </authorList>
    </citation>
    <scope>NUCLEOTIDE SEQUENCE [LARGE SCALE GENOMIC DNA]</scope>
    <source>
        <strain evidence="1 2">NBRC 3858</strain>
    </source>
</reference>
<dbReference type="GO" id="GO:0006508">
    <property type="term" value="P:proteolysis"/>
    <property type="evidence" value="ECO:0007669"/>
    <property type="project" value="InterPro"/>
</dbReference>
<dbReference type="EMBL" id="BKBC01000037">
    <property type="protein sequence ID" value="GEQ22000.1"/>
    <property type="molecule type" value="Genomic_DNA"/>
</dbReference>
<dbReference type="PANTHER" id="PTHR10443:SF12">
    <property type="entry name" value="DIPEPTIDASE"/>
    <property type="match status" value="1"/>
</dbReference>
<dbReference type="AlphaFoldDB" id="A0A512TP12"/>
<evidence type="ECO:0000313" key="2">
    <source>
        <dbReference type="Proteomes" id="UP000321089"/>
    </source>
</evidence>
<dbReference type="Pfam" id="PF01244">
    <property type="entry name" value="Peptidase_M19"/>
    <property type="match status" value="1"/>
</dbReference>
<dbReference type="CDD" id="cd01301">
    <property type="entry name" value="rDP_like"/>
    <property type="match status" value="1"/>
</dbReference>
<dbReference type="PROSITE" id="PS51365">
    <property type="entry name" value="RENAL_DIPEPTIDASE_2"/>
    <property type="match status" value="1"/>
</dbReference>
<comment type="caution">
    <text evidence="1">The sequence shown here is derived from an EMBL/GenBank/DDBJ whole genome shotgun (WGS) entry which is preliminary data.</text>
</comment>
<accession>A0A512TP12</accession>
<dbReference type="Proteomes" id="UP000321089">
    <property type="component" value="Unassembled WGS sequence"/>
</dbReference>
<proteinExistence type="predicted"/>
<dbReference type="InterPro" id="IPR008257">
    <property type="entry name" value="Pept_M19"/>
</dbReference>
<gene>
    <name evidence="1" type="ORF">CBU02nite_25060</name>
</gene>
<name>A0A512TP12_CLOBU</name>
<dbReference type="SUPFAM" id="SSF51556">
    <property type="entry name" value="Metallo-dependent hydrolases"/>
    <property type="match status" value="1"/>
</dbReference>
<dbReference type="InterPro" id="IPR032466">
    <property type="entry name" value="Metal_Hydrolase"/>
</dbReference>
<dbReference type="GO" id="GO:0070573">
    <property type="term" value="F:metallodipeptidase activity"/>
    <property type="evidence" value="ECO:0007669"/>
    <property type="project" value="InterPro"/>
</dbReference>
<dbReference type="RefSeq" id="WP_024038996.1">
    <property type="nucleotide sequence ID" value="NZ_BKBC01000037.1"/>
</dbReference>